<comment type="caution">
    <text evidence="1">The sequence shown here is derived from an EMBL/GenBank/DDBJ whole genome shotgun (WGS) entry which is preliminary data.</text>
</comment>
<protein>
    <submittedName>
        <fullName evidence="1">Uncharacterized protein</fullName>
    </submittedName>
</protein>
<sequence length="100" mass="10966">MLSNLPPPMCVCVCSHHLRTNVQISSAAAIGNYSCPSRAVGLSESSPSSTLLISYLFIFMHDRSPRTGGYGDSPRLRLGHEFCVSPLVGMWCFLFFSFTC</sequence>
<accession>A0AAV4ARG6</accession>
<name>A0AAV4ARG6_9GAST</name>
<reference evidence="1 2" key="1">
    <citation type="journal article" date="2021" name="Elife">
        <title>Chloroplast acquisition without the gene transfer in kleptoplastic sea slugs, Plakobranchus ocellatus.</title>
        <authorList>
            <person name="Maeda T."/>
            <person name="Takahashi S."/>
            <person name="Yoshida T."/>
            <person name="Shimamura S."/>
            <person name="Takaki Y."/>
            <person name="Nagai Y."/>
            <person name="Toyoda A."/>
            <person name="Suzuki Y."/>
            <person name="Arimoto A."/>
            <person name="Ishii H."/>
            <person name="Satoh N."/>
            <person name="Nishiyama T."/>
            <person name="Hasebe M."/>
            <person name="Maruyama T."/>
            <person name="Minagawa J."/>
            <person name="Obokata J."/>
            <person name="Shigenobu S."/>
        </authorList>
    </citation>
    <scope>NUCLEOTIDE SEQUENCE [LARGE SCALE GENOMIC DNA]</scope>
</reference>
<keyword evidence="2" id="KW-1185">Reference proteome</keyword>
<gene>
    <name evidence="1" type="ORF">PoB_003597000</name>
</gene>
<evidence type="ECO:0000313" key="2">
    <source>
        <dbReference type="Proteomes" id="UP000735302"/>
    </source>
</evidence>
<dbReference type="EMBL" id="BLXT01004094">
    <property type="protein sequence ID" value="GFO09465.1"/>
    <property type="molecule type" value="Genomic_DNA"/>
</dbReference>
<organism evidence="1 2">
    <name type="scientific">Plakobranchus ocellatus</name>
    <dbReference type="NCBI Taxonomy" id="259542"/>
    <lineage>
        <taxon>Eukaryota</taxon>
        <taxon>Metazoa</taxon>
        <taxon>Spiralia</taxon>
        <taxon>Lophotrochozoa</taxon>
        <taxon>Mollusca</taxon>
        <taxon>Gastropoda</taxon>
        <taxon>Heterobranchia</taxon>
        <taxon>Euthyneura</taxon>
        <taxon>Panpulmonata</taxon>
        <taxon>Sacoglossa</taxon>
        <taxon>Placobranchoidea</taxon>
        <taxon>Plakobranchidae</taxon>
        <taxon>Plakobranchus</taxon>
    </lineage>
</organism>
<proteinExistence type="predicted"/>
<dbReference type="Proteomes" id="UP000735302">
    <property type="component" value="Unassembled WGS sequence"/>
</dbReference>
<evidence type="ECO:0000313" key="1">
    <source>
        <dbReference type="EMBL" id="GFO09465.1"/>
    </source>
</evidence>
<dbReference type="AlphaFoldDB" id="A0AAV4ARG6"/>